<dbReference type="InterPro" id="IPR036390">
    <property type="entry name" value="WH_DNA-bd_sf"/>
</dbReference>
<dbReference type="InterPro" id="IPR011008">
    <property type="entry name" value="Dimeric_a/b-barrel"/>
</dbReference>
<dbReference type="GO" id="GO:0043200">
    <property type="term" value="P:response to amino acid"/>
    <property type="evidence" value="ECO:0007669"/>
    <property type="project" value="TreeGrafter"/>
</dbReference>
<dbReference type="AlphaFoldDB" id="A0A4R0I7Q7"/>
<dbReference type="PANTHER" id="PTHR30154">
    <property type="entry name" value="LEUCINE-RESPONSIVE REGULATORY PROTEIN"/>
    <property type="match status" value="1"/>
</dbReference>
<dbReference type="Gene3D" id="3.30.70.920">
    <property type="match status" value="2"/>
</dbReference>
<protein>
    <submittedName>
        <fullName evidence="3">Lrp/AsnC family transcriptional regulator</fullName>
    </submittedName>
</protein>
<accession>A0A4R0I7Q7</accession>
<dbReference type="GO" id="GO:0005829">
    <property type="term" value="C:cytosol"/>
    <property type="evidence" value="ECO:0007669"/>
    <property type="project" value="TreeGrafter"/>
</dbReference>
<dbReference type="SUPFAM" id="SSF54909">
    <property type="entry name" value="Dimeric alpha+beta barrel"/>
    <property type="match status" value="2"/>
</dbReference>
<dbReference type="EMBL" id="SJKC01000010">
    <property type="protein sequence ID" value="TCC28941.1"/>
    <property type="molecule type" value="Genomic_DNA"/>
</dbReference>
<feature type="domain" description="Transcription regulator AsnC/Lrp ligand binding" evidence="1">
    <location>
        <begin position="136"/>
        <end position="202"/>
    </location>
</feature>
<reference evidence="3 4" key="1">
    <citation type="submission" date="2019-02" db="EMBL/GenBank/DDBJ databases">
        <title>Kribbella capetownensis sp. nov. and Kribbella speibonae sp. nov., isolated from soil.</title>
        <authorList>
            <person name="Curtis S.M."/>
            <person name="Norton I."/>
            <person name="Everest G.J."/>
            <person name="Meyers P.R."/>
        </authorList>
    </citation>
    <scope>NUCLEOTIDE SEQUENCE [LARGE SCALE GENOMIC DNA]</scope>
    <source>
        <strain evidence="3 4">YM55</strain>
    </source>
</reference>
<comment type="caution">
    <text evidence="3">The sequence shown here is derived from an EMBL/GenBank/DDBJ whole genome shotgun (WGS) entry which is preliminary data.</text>
</comment>
<dbReference type="Pfam" id="PF13404">
    <property type="entry name" value="HTH_AsnC-type"/>
    <property type="match status" value="1"/>
</dbReference>
<dbReference type="Proteomes" id="UP000294225">
    <property type="component" value="Unassembled WGS sequence"/>
</dbReference>
<evidence type="ECO:0000313" key="4">
    <source>
        <dbReference type="Proteomes" id="UP000294225"/>
    </source>
</evidence>
<organism evidence="3 4">
    <name type="scientific">Kribbella speibonae</name>
    <dbReference type="NCBI Taxonomy" id="1572660"/>
    <lineage>
        <taxon>Bacteria</taxon>
        <taxon>Bacillati</taxon>
        <taxon>Actinomycetota</taxon>
        <taxon>Actinomycetes</taxon>
        <taxon>Propionibacteriales</taxon>
        <taxon>Kribbellaceae</taxon>
        <taxon>Kribbella</taxon>
    </lineage>
</organism>
<dbReference type="GO" id="GO:0043565">
    <property type="term" value="F:sequence-specific DNA binding"/>
    <property type="evidence" value="ECO:0007669"/>
    <property type="project" value="InterPro"/>
</dbReference>
<evidence type="ECO:0000259" key="2">
    <source>
        <dbReference type="Pfam" id="PF13404"/>
    </source>
</evidence>
<feature type="domain" description="HTH asnC-type" evidence="2">
    <location>
        <begin position="70"/>
        <end position="109"/>
    </location>
</feature>
<dbReference type="InterPro" id="IPR019887">
    <property type="entry name" value="Tscrpt_reg_AsnC/Lrp_C"/>
</dbReference>
<evidence type="ECO:0000259" key="1">
    <source>
        <dbReference type="Pfam" id="PF01037"/>
    </source>
</evidence>
<gene>
    <name evidence="3" type="ORF">E0H92_42935</name>
</gene>
<name>A0A4R0I7Q7_9ACTN</name>
<dbReference type="SUPFAM" id="SSF46785">
    <property type="entry name" value="Winged helix' DNA-binding domain"/>
    <property type="match status" value="1"/>
</dbReference>
<proteinExistence type="predicted"/>
<evidence type="ECO:0000313" key="3">
    <source>
        <dbReference type="EMBL" id="TCC28941.1"/>
    </source>
</evidence>
<dbReference type="InterPro" id="IPR000485">
    <property type="entry name" value="AsnC-type_HTH_dom"/>
</dbReference>
<sequence>MRKELRQTGSRLHDLVPHTAIGPVSGALPMLHGSATERADRIPLFRSADRAVHDHWSPGVSGRMMLRMVDTLDLQIIHALQIHPRVSWAQLGRVLRVDPSTISRRWSTLTKERQVWTSCFEGAGARSQEPTVSALVEIRCAPGRRGDVIAELARQGPIFSVHCTSGPRDLYIMITTHSLLSMDRYIDEHISVTPGIVGTRTHYLRTVFLEGSGWRLQALGDDQVKALHRLRPSDPPTERKAAYRDIIDALGTDVRRTTAELQRELGRSLSVVSRDIDALLAASWVRWRVDFAHTLLGFSAGAVLWLNVQHPDLERIVASFRQLNQVRFCASVTGQANLAVFLWLHNLQELDDIESKLGAVFPRVLIKDRWIVPRIAKRTGYILDLDSRRLRYVPVSSQPVFED</sequence>
<dbReference type="PANTHER" id="PTHR30154:SF34">
    <property type="entry name" value="TRANSCRIPTIONAL REGULATOR AZLB"/>
    <property type="match status" value="1"/>
</dbReference>
<dbReference type="Gene3D" id="1.10.10.10">
    <property type="entry name" value="Winged helix-like DNA-binding domain superfamily/Winged helix DNA-binding domain"/>
    <property type="match status" value="1"/>
</dbReference>
<dbReference type="Pfam" id="PF01037">
    <property type="entry name" value="AsnC_trans_reg"/>
    <property type="match status" value="1"/>
</dbReference>
<dbReference type="InterPro" id="IPR036388">
    <property type="entry name" value="WH-like_DNA-bd_sf"/>
</dbReference>